<reference evidence="7" key="1">
    <citation type="submission" date="2019-10" db="EMBL/GenBank/DDBJ databases">
        <title>Streptomyces sp. nov., a novel actinobacterium isolated from alkaline environment.</title>
        <authorList>
            <person name="Golinska P."/>
        </authorList>
    </citation>
    <scope>NUCLEOTIDE SEQUENCE [LARGE SCALE GENOMIC DNA]</scope>
    <source>
        <strain evidence="7">DSM 42118</strain>
    </source>
</reference>
<name>A0A7W3TGX1_9ACTN</name>
<sequence>MLIIGVLTLQLAFVLSYVGAFHNPVPRDIPIAVAAPEQQRQQIVGQLEDLPGSPLDPVRGVDDADAARDLIERREVDGALVVGGDGTDTLLVTTAAGGALAPALERVLGAVARETGRELRTEDVVPADAGDNNGLTPFYLVVGWCVGGYLCAAVMAVSAGAHPSNPPRAVVRLAVLAICAVASGIGGMLIVDPVLGALPGSPIALAALGALLVFATGAATMALQGLVGVVGVGLAIALVVVLGNPSSGGAYAPPLLPPFWRDIGPFLPPGAGTSAVRSLVYFDGNAIGGPLLVLILWAVVGVVIAVGAAVLRTTLRAGAPSSRRVRRPS</sequence>
<proteinExistence type="predicted"/>
<evidence type="ECO:0000313" key="6">
    <source>
        <dbReference type="EMBL" id="MBB0246638.1"/>
    </source>
</evidence>
<evidence type="ECO:0000256" key="1">
    <source>
        <dbReference type="ARBA" id="ARBA00004141"/>
    </source>
</evidence>
<organism evidence="6 7">
    <name type="scientific">Streptomyces alkaliphilus</name>
    <dbReference type="NCBI Taxonomy" id="1472722"/>
    <lineage>
        <taxon>Bacteria</taxon>
        <taxon>Bacillati</taxon>
        <taxon>Actinomycetota</taxon>
        <taxon>Actinomycetes</taxon>
        <taxon>Kitasatosporales</taxon>
        <taxon>Streptomycetaceae</taxon>
        <taxon>Streptomyces</taxon>
    </lineage>
</organism>
<dbReference type="InterPro" id="IPR051328">
    <property type="entry name" value="T7SS_ABC-Transporter"/>
</dbReference>
<dbReference type="PANTHER" id="PTHR43077:SF10">
    <property type="entry name" value="TRANSPORT PERMEASE PROTEIN"/>
    <property type="match status" value="1"/>
</dbReference>
<evidence type="ECO:0000256" key="2">
    <source>
        <dbReference type="ARBA" id="ARBA00022692"/>
    </source>
</evidence>
<dbReference type="AlphaFoldDB" id="A0A7W3TGX1"/>
<keyword evidence="4 5" id="KW-0472">Membrane</keyword>
<gene>
    <name evidence="6" type="ORF">FNQ90_21600</name>
</gene>
<keyword evidence="3 5" id="KW-1133">Transmembrane helix</keyword>
<keyword evidence="7" id="KW-1185">Reference proteome</keyword>
<feature type="transmembrane region" description="Helical" evidence="5">
    <location>
        <begin position="287"/>
        <end position="311"/>
    </location>
</feature>
<comment type="subcellular location">
    <subcellularLocation>
        <location evidence="1">Membrane</location>
        <topology evidence="1">Multi-pass membrane protein</topology>
    </subcellularLocation>
</comment>
<dbReference type="PANTHER" id="PTHR43077">
    <property type="entry name" value="TRANSPORT PERMEASE YVFS-RELATED"/>
    <property type="match status" value="1"/>
</dbReference>
<keyword evidence="2 5" id="KW-0812">Transmembrane</keyword>
<dbReference type="Proteomes" id="UP000538929">
    <property type="component" value="Unassembled WGS sequence"/>
</dbReference>
<evidence type="ECO:0000256" key="4">
    <source>
        <dbReference type="ARBA" id="ARBA00023136"/>
    </source>
</evidence>
<dbReference type="EMBL" id="VKHT01001011">
    <property type="protein sequence ID" value="MBB0246638.1"/>
    <property type="molecule type" value="Genomic_DNA"/>
</dbReference>
<evidence type="ECO:0000256" key="3">
    <source>
        <dbReference type="ARBA" id="ARBA00022989"/>
    </source>
</evidence>
<feature type="transmembrane region" description="Helical" evidence="5">
    <location>
        <begin position="169"/>
        <end position="191"/>
    </location>
</feature>
<protein>
    <submittedName>
        <fullName evidence="6">DUF3533 domain-containing protein</fullName>
    </submittedName>
</protein>
<feature type="transmembrane region" description="Helical" evidence="5">
    <location>
        <begin position="222"/>
        <end position="243"/>
    </location>
</feature>
<accession>A0A7W3TGX1</accession>
<evidence type="ECO:0000256" key="5">
    <source>
        <dbReference type="SAM" id="Phobius"/>
    </source>
</evidence>
<evidence type="ECO:0000313" key="7">
    <source>
        <dbReference type="Proteomes" id="UP000538929"/>
    </source>
</evidence>
<feature type="transmembrane region" description="Helical" evidence="5">
    <location>
        <begin position="138"/>
        <end position="157"/>
    </location>
</feature>
<comment type="caution">
    <text evidence="6">The sequence shown here is derived from an EMBL/GenBank/DDBJ whole genome shotgun (WGS) entry which is preliminary data.</text>
</comment>
<dbReference type="GO" id="GO:0016020">
    <property type="term" value="C:membrane"/>
    <property type="evidence" value="ECO:0007669"/>
    <property type="project" value="UniProtKB-SubCell"/>
</dbReference>
<feature type="transmembrane region" description="Helical" evidence="5">
    <location>
        <begin position="197"/>
        <end position="215"/>
    </location>
</feature>